<evidence type="ECO:0000313" key="2">
    <source>
        <dbReference type="Proteomes" id="UP000480350"/>
    </source>
</evidence>
<dbReference type="Proteomes" id="UP000480350">
    <property type="component" value="Unassembled WGS sequence"/>
</dbReference>
<name>A0A7C9J2Q4_9RHOB</name>
<keyword evidence="2" id="KW-1185">Reference proteome</keyword>
<reference evidence="1 2" key="1">
    <citation type="submission" date="2019-12" db="EMBL/GenBank/DDBJ databases">
        <authorList>
            <person name="Lee S.D."/>
        </authorList>
    </citation>
    <scope>NUCLEOTIDE SEQUENCE [LARGE SCALE GENOMIC DNA]</scope>
    <source>
        <strain evidence="1 2">GH1-50</strain>
    </source>
</reference>
<evidence type="ECO:0000313" key="1">
    <source>
        <dbReference type="EMBL" id="MXQ07701.1"/>
    </source>
</evidence>
<accession>A0A7C9J2Q4</accession>
<comment type="caution">
    <text evidence="1">The sequence shown here is derived from an EMBL/GenBank/DDBJ whole genome shotgun (WGS) entry which is preliminary data.</text>
</comment>
<dbReference type="RefSeq" id="WP_160763564.1">
    <property type="nucleotide sequence ID" value="NZ_WUPT01000001.1"/>
</dbReference>
<protein>
    <submittedName>
        <fullName evidence="1">Phosphoadenosine phosphosulfate reductase</fullName>
    </submittedName>
</protein>
<proteinExistence type="predicted"/>
<gene>
    <name evidence="1" type="ORF">GQ651_07570</name>
</gene>
<reference evidence="1 2" key="2">
    <citation type="submission" date="2020-03" db="EMBL/GenBank/DDBJ databases">
        <title>Kangsaoukella pontilimi gen. nov., sp. nov., a new member of the family Rhodobacteraceae isolated from a tidal mudflat.</title>
        <authorList>
            <person name="Kim I.S."/>
        </authorList>
    </citation>
    <scope>NUCLEOTIDE SEQUENCE [LARGE SCALE GENOMIC DNA]</scope>
    <source>
        <strain evidence="1 2">GH1-50</strain>
    </source>
</reference>
<dbReference type="AlphaFoldDB" id="A0A7C9J2Q4"/>
<sequence length="321" mass="35687">MVAGANLSGDLTETQWLAELEEIGEEEGYFSPLGDNHAAVFVDRSQKVLFVAFETVTGIRATSERGLPLGFDVCESRGWSHLTILATSDTWYRDRFVYGYFDRLVDEGFFEDFDHVVFYGAGMCGYAAAAFSVVAPGASVIAVAPQATLERRLTEWDDRFPKARGLDFRSRYGYAPFMLEAAGQALVIYDPDETEDAMHATLFQGANIEHVRYRRGRSGAIDGDLRAMGLVSRLAEAAVAGALDPAAVGRIFKARHRHVPYLRAVLARTLGDDRPYLTALLCRAVLDWQPIPRFRHHLGIAEHRLAERGGTLPERMRERAG</sequence>
<dbReference type="EMBL" id="WUPT01000001">
    <property type="protein sequence ID" value="MXQ07701.1"/>
    <property type="molecule type" value="Genomic_DNA"/>
</dbReference>
<organism evidence="1 2">
    <name type="scientific">Kangsaoukella pontilimi</name>
    <dbReference type="NCBI Taxonomy" id="2691042"/>
    <lineage>
        <taxon>Bacteria</taxon>
        <taxon>Pseudomonadati</taxon>
        <taxon>Pseudomonadota</taxon>
        <taxon>Alphaproteobacteria</taxon>
        <taxon>Rhodobacterales</taxon>
        <taxon>Paracoccaceae</taxon>
        <taxon>Kangsaoukella</taxon>
    </lineage>
</organism>